<sequence>MSAHVNAGLECGIALEDYDDWEEGDILEAFNTIEKRRTLEEASASMAAAVEGVGS</sequence>
<dbReference type="Proteomes" id="UP000265520">
    <property type="component" value="Unassembled WGS sequence"/>
</dbReference>
<keyword evidence="1" id="KW-0396">Initiation factor</keyword>
<organism evidence="1 2">
    <name type="scientific">Trifolium medium</name>
    <dbReference type="NCBI Taxonomy" id="97028"/>
    <lineage>
        <taxon>Eukaryota</taxon>
        <taxon>Viridiplantae</taxon>
        <taxon>Streptophyta</taxon>
        <taxon>Embryophyta</taxon>
        <taxon>Tracheophyta</taxon>
        <taxon>Spermatophyta</taxon>
        <taxon>Magnoliopsida</taxon>
        <taxon>eudicotyledons</taxon>
        <taxon>Gunneridae</taxon>
        <taxon>Pentapetalae</taxon>
        <taxon>rosids</taxon>
        <taxon>fabids</taxon>
        <taxon>Fabales</taxon>
        <taxon>Fabaceae</taxon>
        <taxon>Papilionoideae</taxon>
        <taxon>50 kb inversion clade</taxon>
        <taxon>NPAAA clade</taxon>
        <taxon>Hologalegina</taxon>
        <taxon>IRL clade</taxon>
        <taxon>Trifolieae</taxon>
        <taxon>Trifolium</taxon>
    </lineage>
</organism>
<name>A0A392N2Q4_9FABA</name>
<evidence type="ECO:0000313" key="2">
    <source>
        <dbReference type="Proteomes" id="UP000265520"/>
    </source>
</evidence>
<keyword evidence="1" id="KW-0648">Protein biosynthesis</keyword>
<dbReference type="InterPro" id="IPR009000">
    <property type="entry name" value="Transl_B-barrel_sf"/>
</dbReference>
<evidence type="ECO:0000313" key="1">
    <source>
        <dbReference type="EMBL" id="MCH93852.1"/>
    </source>
</evidence>
<dbReference type="AlphaFoldDB" id="A0A392N2Q4"/>
<comment type="caution">
    <text evidence="1">The sequence shown here is derived from an EMBL/GenBank/DDBJ whole genome shotgun (WGS) entry which is preliminary data.</text>
</comment>
<dbReference type="GO" id="GO:0003743">
    <property type="term" value="F:translation initiation factor activity"/>
    <property type="evidence" value="ECO:0007669"/>
    <property type="project" value="UniProtKB-KW"/>
</dbReference>
<reference evidence="1 2" key="1">
    <citation type="journal article" date="2018" name="Front. Plant Sci.">
        <title>Red Clover (Trifolium pratense) and Zigzag Clover (T. medium) - A Picture of Genomic Similarities and Differences.</title>
        <authorList>
            <person name="Dluhosova J."/>
            <person name="Istvanek J."/>
            <person name="Nedelnik J."/>
            <person name="Repkova J."/>
        </authorList>
    </citation>
    <scope>NUCLEOTIDE SEQUENCE [LARGE SCALE GENOMIC DNA]</scope>
    <source>
        <strain evidence="2">cv. 10/8</strain>
        <tissue evidence="1">Leaf</tissue>
    </source>
</reference>
<dbReference type="Gene3D" id="2.40.30.10">
    <property type="entry name" value="Translation factors"/>
    <property type="match status" value="1"/>
</dbReference>
<accession>A0A392N2Q4</accession>
<protein>
    <submittedName>
        <fullName evidence="1">Translation initiation factor IF-2 chloroplastic-like</fullName>
    </submittedName>
</protein>
<keyword evidence="2" id="KW-1185">Reference proteome</keyword>
<proteinExistence type="predicted"/>
<dbReference type="SUPFAM" id="SSF50447">
    <property type="entry name" value="Translation proteins"/>
    <property type="match status" value="1"/>
</dbReference>
<dbReference type="EMBL" id="LXQA010025920">
    <property type="protein sequence ID" value="MCH93852.1"/>
    <property type="molecule type" value="Genomic_DNA"/>
</dbReference>